<dbReference type="Pfam" id="PF00092">
    <property type="entry name" value="VWA"/>
    <property type="match status" value="1"/>
</dbReference>
<feature type="domain" description="VWFA" evidence="1">
    <location>
        <begin position="111"/>
        <end position="285"/>
    </location>
</feature>
<gene>
    <name evidence="2" type="ordered locus">Acid_3399</name>
</gene>
<organism evidence="2">
    <name type="scientific">Solibacter usitatus (strain Ellin6076)</name>
    <dbReference type="NCBI Taxonomy" id="234267"/>
    <lineage>
        <taxon>Bacteria</taxon>
        <taxon>Pseudomonadati</taxon>
        <taxon>Acidobacteriota</taxon>
        <taxon>Terriglobia</taxon>
        <taxon>Bryobacterales</taxon>
        <taxon>Solibacteraceae</taxon>
        <taxon>Candidatus Solibacter</taxon>
    </lineage>
</organism>
<dbReference type="PANTHER" id="PTHR10579">
    <property type="entry name" value="CALCIUM-ACTIVATED CHLORIDE CHANNEL REGULATOR"/>
    <property type="match status" value="1"/>
</dbReference>
<dbReference type="PANTHER" id="PTHR10579:SF43">
    <property type="entry name" value="ZINC FINGER (C3HC4-TYPE RING FINGER) FAMILY PROTEIN"/>
    <property type="match status" value="1"/>
</dbReference>
<dbReference type="PROSITE" id="PS50234">
    <property type="entry name" value="VWFA"/>
    <property type="match status" value="1"/>
</dbReference>
<dbReference type="InterPro" id="IPR036465">
    <property type="entry name" value="vWFA_dom_sf"/>
</dbReference>
<protein>
    <submittedName>
        <fullName evidence="2">von Willebrand factor, type A</fullName>
    </submittedName>
</protein>
<sequence length="337" mass="37062" precursor="true">MGITRRHIYSLAVILPAAYWAFAAFGPKLAQAQDPVVAIEPRVAARPESKGSANRTTPNIRVDSNLVLIPVMVTDHQDRLITGLEKIHFHLFDDKVEQEITTFASEDVPVSIVIVFDCSGSMGPKLAKSRAAVAAFLSSANPEDEFSLVLFNDRAQLVSGFNRQTDELQSKLFYAQSKGRTALLDAIYLAMDQMKHAKHSRKAVLVISDGGDNCSRYSMREVKNRVKEGDAQIYSIGILEAMGFRGRSAEELAGPALLDDIASQSGGRLFEIDNLNELSDVASKIGMALRNQYMLGFAPAEDRRDGKYHRVVVKLESPKGLPKLRASFRSGYFAPGQ</sequence>
<dbReference type="HOGENOM" id="CLU_049429_1_0_0"/>
<dbReference type="EMBL" id="CP000473">
    <property type="protein sequence ID" value="ABJ84372.1"/>
    <property type="molecule type" value="Genomic_DNA"/>
</dbReference>
<name>Q021L5_SOLUE</name>
<accession>Q021L5</accession>
<dbReference type="InParanoid" id="Q021L5"/>
<dbReference type="InterPro" id="IPR002035">
    <property type="entry name" value="VWF_A"/>
</dbReference>
<evidence type="ECO:0000313" key="2">
    <source>
        <dbReference type="EMBL" id="ABJ84372.1"/>
    </source>
</evidence>
<dbReference type="SMART" id="SM00327">
    <property type="entry name" value="VWA"/>
    <property type="match status" value="1"/>
</dbReference>
<reference evidence="2" key="1">
    <citation type="submission" date="2006-10" db="EMBL/GenBank/DDBJ databases">
        <title>Complete sequence of Solibacter usitatus Ellin6076.</title>
        <authorList>
            <consortium name="US DOE Joint Genome Institute"/>
            <person name="Copeland A."/>
            <person name="Lucas S."/>
            <person name="Lapidus A."/>
            <person name="Barry K."/>
            <person name="Detter J.C."/>
            <person name="Glavina del Rio T."/>
            <person name="Hammon N."/>
            <person name="Israni S."/>
            <person name="Dalin E."/>
            <person name="Tice H."/>
            <person name="Pitluck S."/>
            <person name="Thompson L.S."/>
            <person name="Brettin T."/>
            <person name="Bruce D."/>
            <person name="Han C."/>
            <person name="Tapia R."/>
            <person name="Gilna P."/>
            <person name="Schmutz J."/>
            <person name="Larimer F."/>
            <person name="Land M."/>
            <person name="Hauser L."/>
            <person name="Kyrpides N."/>
            <person name="Mikhailova N."/>
            <person name="Janssen P.H."/>
            <person name="Kuske C.R."/>
            <person name="Richardson P."/>
        </authorList>
    </citation>
    <scope>NUCLEOTIDE SEQUENCE</scope>
    <source>
        <strain evidence="2">Ellin6076</strain>
    </source>
</reference>
<evidence type="ECO:0000259" key="1">
    <source>
        <dbReference type="PROSITE" id="PS50234"/>
    </source>
</evidence>
<dbReference type="Gene3D" id="3.40.50.410">
    <property type="entry name" value="von Willebrand factor, type A domain"/>
    <property type="match status" value="1"/>
</dbReference>
<dbReference type="InterPro" id="IPR051266">
    <property type="entry name" value="CLCR"/>
</dbReference>
<dbReference type="NCBIfam" id="TIGR03436">
    <property type="entry name" value="acidobact_VWFA"/>
    <property type="match status" value="1"/>
</dbReference>
<dbReference type="CDD" id="cd00198">
    <property type="entry name" value="vWFA"/>
    <property type="match status" value="1"/>
</dbReference>
<proteinExistence type="predicted"/>
<dbReference type="eggNOG" id="COG2304">
    <property type="taxonomic scope" value="Bacteria"/>
</dbReference>
<dbReference type="SUPFAM" id="SSF53300">
    <property type="entry name" value="vWA-like"/>
    <property type="match status" value="1"/>
</dbReference>
<dbReference type="InterPro" id="IPR017802">
    <property type="entry name" value="VWFA-rel_acidobac-type"/>
</dbReference>
<dbReference type="KEGG" id="sus:Acid_3399"/>
<dbReference type="AlphaFoldDB" id="Q021L5"/>
<dbReference type="STRING" id="234267.Acid_3399"/>